<organism evidence="1 2">
    <name type="scientific">Aromia moschata</name>
    <dbReference type="NCBI Taxonomy" id="1265417"/>
    <lineage>
        <taxon>Eukaryota</taxon>
        <taxon>Metazoa</taxon>
        <taxon>Ecdysozoa</taxon>
        <taxon>Arthropoda</taxon>
        <taxon>Hexapoda</taxon>
        <taxon>Insecta</taxon>
        <taxon>Pterygota</taxon>
        <taxon>Neoptera</taxon>
        <taxon>Endopterygota</taxon>
        <taxon>Coleoptera</taxon>
        <taxon>Polyphaga</taxon>
        <taxon>Cucujiformia</taxon>
        <taxon>Chrysomeloidea</taxon>
        <taxon>Cerambycidae</taxon>
        <taxon>Cerambycinae</taxon>
        <taxon>Callichromatini</taxon>
        <taxon>Aromia</taxon>
    </lineage>
</organism>
<evidence type="ECO:0000313" key="2">
    <source>
        <dbReference type="Proteomes" id="UP001162162"/>
    </source>
</evidence>
<dbReference type="Proteomes" id="UP001162162">
    <property type="component" value="Unassembled WGS sequence"/>
</dbReference>
<sequence>MTQILLNVEVQAVDKGASSLSWQYRSTMYINNIDLLCTWQLTWEREKVLAFLNICDQQWLFHRSNNNDDKGWVQNYKRFASNLSLADDDLPVTATNRKLTDKYFLLGFLTCVLILAFS</sequence>
<dbReference type="EMBL" id="JAPWTK010000081">
    <property type="protein sequence ID" value="KAJ8951656.1"/>
    <property type="molecule type" value="Genomic_DNA"/>
</dbReference>
<comment type="caution">
    <text evidence="1">The sequence shown here is derived from an EMBL/GenBank/DDBJ whole genome shotgun (WGS) entry which is preliminary data.</text>
</comment>
<dbReference type="AlphaFoldDB" id="A0AAV8YM52"/>
<protein>
    <submittedName>
        <fullName evidence="1">Uncharacterized protein</fullName>
    </submittedName>
</protein>
<proteinExistence type="predicted"/>
<evidence type="ECO:0000313" key="1">
    <source>
        <dbReference type="EMBL" id="KAJ8951656.1"/>
    </source>
</evidence>
<name>A0AAV8YM52_9CUCU</name>
<keyword evidence="2" id="KW-1185">Reference proteome</keyword>
<gene>
    <name evidence="1" type="ORF">NQ318_012327</name>
</gene>
<accession>A0AAV8YM52</accession>
<reference evidence="1" key="1">
    <citation type="journal article" date="2023" name="Insect Mol. Biol.">
        <title>Genome sequencing provides insights into the evolution of gene families encoding plant cell wall-degrading enzymes in longhorned beetles.</title>
        <authorList>
            <person name="Shin N.R."/>
            <person name="Okamura Y."/>
            <person name="Kirsch R."/>
            <person name="Pauchet Y."/>
        </authorList>
    </citation>
    <scope>NUCLEOTIDE SEQUENCE</scope>
    <source>
        <strain evidence="1">AMC_N1</strain>
    </source>
</reference>